<evidence type="ECO:0000256" key="5">
    <source>
        <dbReference type="ARBA" id="ARBA00023002"/>
    </source>
</evidence>
<comment type="pathway">
    <text evidence="1">Nucleotide-sugar biosynthesis; UDP-alpha-D-glucuronate biosynthesis; UDP-alpha-D-glucuronate from UDP-alpha-D-glucose: step 1/1.</text>
</comment>
<dbReference type="SUPFAM" id="SSF51735">
    <property type="entry name" value="NAD(P)-binding Rossmann-fold domains"/>
    <property type="match status" value="1"/>
</dbReference>
<accession>A0A401LY39</accession>
<keyword evidence="5 9" id="KW-0560">Oxidoreductase</keyword>
<sequence>MKIAIVGTGYVGLVTGTCFAEIGVNVTCVDTDNNKIESLKKGIIPIYENGLEEMVLRNMKAKRLKFTTSLESCLNDVEVIFSAVGTPPDEDGSADLSYVLEVARTIGRNMNQYKLVVTKSTVPVGTARKVRAVIQEELDKRGLNIAFDVASNPEFLKEGNAISDFMSPDRVVVGVESERAEKLMSKLYKPFLLNNFRVIFMDIPSAEMTKYAANSMLATRISFMNDIANLCELVGADVNMVRSGIGSDTRIGRKFLYPGIGYGGSCFPKDVKALIKTAEQNGYTMRVLSAVEEVNELQKGVLFDKLMKQFNGNIEGKNIALWGLAFKPETDDMREAPSLVLIDKLLKAGCHVRVYDPASMEECKRRIGDIVYYACDMYDAVLDADALMLVTEWKEFRLPSWAVIKKTMAQQIVLDGRNIYDKKEMEELGFIYSCIGK</sequence>
<feature type="binding site" evidence="12">
    <location>
        <position position="121"/>
    </location>
    <ligand>
        <name>NAD(+)</name>
        <dbReference type="ChEBI" id="CHEBI:57540"/>
    </ligand>
</feature>
<dbReference type="Proteomes" id="UP000288079">
    <property type="component" value="Unassembled WGS sequence"/>
</dbReference>
<evidence type="ECO:0000256" key="6">
    <source>
        <dbReference type="ARBA" id="ARBA00023027"/>
    </source>
</evidence>
<dbReference type="InterPro" id="IPR014027">
    <property type="entry name" value="UDP-Glc/GDP-Man_DH_C"/>
</dbReference>
<dbReference type="InterPro" id="IPR001732">
    <property type="entry name" value="UDP-Glc/GDP-Man_DH_N"/>
</dbReference>
<feature type="binding site" evidence="11">
    <location>
        <begin position="255"/>
        <end position="259"/>
    </location>
    <ligand>
        <name>substrate</name>
    </ligand>
</feature>
<gene>
    <name evidence="14" type="ORF">KGMB02408_34030</name>
</gene>
<feature type="domain" description="UDP-glucose/GDP-mannose dehydrogenase C-terminal" evidence="13">
    <location>
        <begin position="320"/>
        <end position="422"/>
    </location>
</feature>
<comment type="function">
    <text evidence="8">Catalyzes the conversion of UDP-glucose into UDP-glucuronate, one of the precursors of teichuronic acid.</text>
</comment>
<organism evidence="14 15">
    <name type="scientific">Bacteroides faecalis</name>
    <dbReference type="NCBI Taxonomy" id="2447885"/>
    <lineage>
        <taxon>Bacteria</taxon>
        <taxon>Pseudomonadati</taxon>
        <taxon>Bacteroidota</taxon>
        <taxon>Bacteroidia</taxon>
        <taxon>Bacteroidales</taxon>
        <taxon>Bacteroidaceae</taxon>
        <taxon>Bacteroides</taxon>
    </lineage>
</organism>
<dbReference type="InterPro" id="IPR036291">
    <property type="entry name" value="NAD(P)-bd_dom_sf"/>
</dbReference>
<dbReference type="FunFam" id="1.20.5.100:FF:000001">
    <property type="entry name" value="UDP-glucose 6-dehydrogenase"/>
    <property type="match status" value="1"/>
</dbReference>
<dbReference type="Gene3D" id="3.40.50.720">
    <property type="entry name" value="NAD(P)-binding Rossmann-like Domain"/>
    <property type="match status" value="2"/>
</dbReference>
<evidence type="ECO:0000256" key="12">
    <source>
        <dbReference type="PIRSR" id="PIRSR500134-3"/>
    </source>
</evidence>
<dbReference type="EC" id="1.1.1.22" evidence="3 9"/>
<evidence type="ECO:0000256" key="1">
    <source>
        <dbReference type="ARBA" id="ARBA00004701"/>
    </source>
</evidence>
<name>A0A401LY39_9BACE</name>
<dbReference type="GO" id="GO:0006065">
    <property type="term" value="P:UDP-glucuronate biosynthetic process"/>
    <property type="evidence" value="ECO:0007669"/>
    <property type="project" value="UniProtKB-UniPathway"/>
</dbReference>
<dbReference type="PIRSF" id="PIRSF000124">
    <property type="entry name" value="UDPglc_GDPman_dh"/>
    <property type="match status" value="1"/>
</dbReference>
<dbReference type="UniPathway" id="UPA00038">
    <property type="reaction ID" value="UER00491"/>
</dbReference>
<dbReference type="InterPro" id="IPR017476">
    <property type="entry name" value="UDP-Glc/GDP-Man"/>
</dbReference>
<feature type="binding site" evidence="12">
    <location>
        <position position="158"/>
    </location>
    <ligand>
        <name>NAD(+)</name>
        <dbReference type="ChEBI" id="CHEBI:57540"/>
    </ligand>
</feature>
<dbReference type="SMART" id="SM00984">
    <property type="entry name" value="UDPG_MGDP_dh_C"/>
    <property type="match status" value="1"/>
</dbReference>
<evidence type="ECO:0000256" key="9">
    <source>
        <dbReference type="PIRNR" id="PIRNR000124"/>
    </source>
</evidence>
<dbReference type="SUPFAM" id="SSF52413">
    <property type="entry name" value="UDP-glucose/GDP-mannose dehydrogenase C-terminal domain"/>
    <property type="match status" value="1"/>
</dbReference>
<evidence type="ECO:0000256" key="4">
    <source>
        <dbReference type="ARBA" id="ARBA00015132"/>
    </source>
</evidence>
<proteinExistence type="inferred from homology"/>
<dbReference type="InterPro" id="IPR036220">
    <property type="entry name" value="UDP-Glc/GDP-Man_DH_C_sf"/>
</dbReference>
<feature type="binding site" evidence="12">
    <location>
        <position position="86"/>
    </location>
    <ligand>
        <name>NAD(+)</name>
        <dbReference type="ChEBI" id="CHEBI:57540"/>
    </ligand>
</feature>
<feature type="binding site" evidence="11">
    <location>
        <begin position="155"/>
        <end position="158"/>
    </location>
    <ligand>
        <name>substrate</name>
    </ligand>
</feature>
<dbReference type="Gene3D" id="1.20.5.100">
    <property type="entry name" value="Cytochrome c1, transmembrane anchor, C-terminal"/>
    <property type="match status" value="1"/>
</dbReference>
<comment type="catalytic activity">
    <reaction evidence="7 9">
        <text>UDP-alpha-D-glucose + 2 NAD(+) + H2O = UDP-alpha-D-glucuronate + 2 NADH + 3 H(+)</text>
        <dbReference type="Rhea" id="RHEA:23596"/>
        <dbReference type="ChEBI" id="CHEBI:15377"/>
        <dbReference type="ChEBI" id="CHEBI:15378"/>
        <dbReference type="ChEBI" id="CHEBI:57540"/>
        <dbReference type="ChEBI" id="CHEBI:57945"/>
        <dbReference type="ChEBI" id="CHEBI:58052"/>
        <dbReference type="ChEBI" id="CHEBI:58885"/>
        <dbReference type="EC" id="1.1.1.22"/>
    </reaction>
</comment>
<dbReference type="GO" id="GO:0051287">
    <property type="term" value="F:NAD binding"/>
    <property type="evidence" value="ECO:0007669"/>
    <property type="project" value="InterPro"/>
</dbReference>
<protein>
    <recommendedName>
        <fullName evidence="4 9">UDP-glucose 6-dehydrogenase</fullName>
        <ecNumber evidence="3 9">1.1.1.22</ecNumber>
    </recommendedName>
</protein>
<evidence type="ECO:0000256" key="3">
    <source>
        <dbReference type="ARBA" id="ARBA00012954"/>
    </source>
</evidence>
<feature type="binding site" evidence="12">
    <location>
        <position position="30"/>
    </location>
    <ligand>
        <name>NAD(+)</name>
        <dbReference type="ChEBI" id="CHEBI:57540"/>
    </ligand>
</feature>
<dbReference type="InterPro" id="IPR028357">
    <property type="entry name" value="UDPglc_DH_bac"/>
</dbReference>
<evidence type="ECO:0000256" key="11">
    <source>
        <dbReference type="PIRSR" id="PIRSR500134-2"/>
    </source>
</evidence>
<feature type="binding site" evidence="12">
    <location>
        <position position="35"/>
    </location>
    <ligand>
        <name>NAD(+)</name>
        <dbReference type="ChEBI" id="CHEBI:57540"/>
    </ligand>
</feature>
<dbReference type="AlphaFoldDB" id="A0A401LY39"/>
<dbReference type="GO" id="GO:0000271">
    <property type="term" value="P:polysaccharide biosynthetic process"/>
    <property type="evidence" value="ECO:0007669"/>
    <property type="project" value="InterPro"/>
</dbReference>
<dbReference type="SUPFAM" id="SSF48179">
    <property type="entry name" value="6-phosphogluconate dehydrogenase C-terminal domain-like"/>
    <property type="match status" value="1"/>
</dbReference>
<dbReference type="OrthoDB" id="9803238at2"/>
<dbReference type="Pfam" id="PF00984">
    <property type="entry name" value="UDPG_MGDP_dh"/>
    <property type="match status" value="1"/>
</dbReference>
<feature type="active site" description="Nucleophile" evidence="10">
    <location>
        <position position="266"/>
    </location>
</feature>
<dbReference type="PANTHER" id="PTHR43750:SF3">
    <property type="entry name" value="UDP-GLUCOSE 6-DEHYDROGENASE TUAD"/>
    <property type="match status" value="1"/>
</dbReference>
<dbReference type="PIRSF" id="PIRSF500134">
    <property type="entry name" value="UDPglc_DH_bac"/>
    <property type="match status" value="1"/>
</dbReference>
<dbReference type="InterPro" id="IPR008927">
    <property type="entry name" value="6-PGluconate_DH-like_C_sf"/>
</dbReference>
<dbReference type="GO" id="GO:0003979">
    <property type="term" value="F:UDP-glucose 6-dehydrogenase activity"/>
    <property type="evidence" value="ECO:0007669"/>
    <property type="project" value="UniProtKB-EC"/>
</dbReference>
<dbReference type="EMBL" id="BHWB01000011">
    <property type="protein sequence ID" value="GCB36458.1"/>
    <property type="molecule type" value="Genomic_DNA"/>
</dbReference>
<evidence type="ECO:0000313" key="14">
    <source>
        <dbReference type="EMBL" id="GCB36458.1"/>
    </source>
</evidence>
<feature type="binding site" evidence="11">
    <location>
        <position position="263"/>
    </location>
    <ligand>
        <name>substrate</name>
    </ligand>
</feature>
<evidence type="ECO:0000256" key="2">
    <source>
        <dbReference type="ARBA" id="ARBA00006601"/>
    </source>
</evidence>
<evidence type="ECO:0000256" key="8">
    <source>
        <dbReference type="ARBA" id="ARBA00053241"/>
    </source>
</evidence>
<dbReference type="PANTHER" id="PTHR43750">
    <property type="entry name" value="UDP-GLUCOSE 6-DEHYDROGENASE TUAD"/>
    <property type="match status" value="1"/>
</dbReference>
<feature type="binding site" evidence="11">
    <location>
        <position position="327"/>
    </location>
    <ligand>
        <name>substrate</name>
    </ligand>
</feature>
<keyword evidence="6 9" id="KW-0520">NAD</keyword>
<comment type="caution">
    <text evidence="14">The sequence shown here is derived from an EMBL/GenBank/DDBJ whole genome shotgun (WGS) entry which is preliminary data.</text>
</comment>
<dbReference type="RefSeq" id="WP_125042119.1">
    <property type="nucleotide sequence ID" value="NZ_BHWB01000011.1"/>
</dbReference>
<evidence type="ECO:0000313" key="15">
    <source>
        <dbReference type="Proteomes" id="UP000288079"/>
    </source>
</evidence>
<feature type="binding site" evidence="11">
    <location>
        <position position="210"/>
    </location>
    <ligand>
        <name>substrate</name>
    </ligand>
</feature>
<dbReference type="Pfam" id="PF03721">
    <property type="entry name" value="UDPG_MGDP_dh_N"/>
    <property type="match status" value="1"/>
</dbReference>
<evidence type="ECO:0000256" key="10">
    <source>
        <dbReference type="PIRSR" id="PIRSR500134-1"/>
    </source>
</evidence>
<comment type="similarity">
    <text evidence="2 9">Belongs to the UDP-glucose/GDP-mannose dehydrogenase family.</text>
</comment>
<dbReference type="InterPro" id="IPR014026">
    <property type="entry name" value="UDP-Glc/GDP-Man_DH_dimer"/>
</dbReference>
<dbReference type="Pfam" id="PF03720">
    <property type="entry name" value="UDPG_MGDP_dh_C"/>
    <property type="match status" value="1"/>
</dbReference>
<keyword evidence="15" id="KW-1185">Reference proteome</keyword>
<feature type="binding site" evidence="12">
    <location>
        <position position="334"/>
    </location>
    <ligand>
        <name>NAD(+)</name>
        <dbReference type="ChEBI" id="CHEBI:57540"/>
    </ligand>
</feature>
<feature type="binding site" evidence="12">
    <location>
        <position position="269"/>
    </location>
    <ligand>
        <name>NAD(+)</name>
        <dbReference type="ChEBI" id="CHEBI:57540"/>
    </ligand>
</feature>
<dbReference type="NCBIfam" id="TIGR03026">
    <property type="entry name" value="NDP-sugDHase"/>
    <property type="match status" value="1"/>
</dbReference>
<evidence type="ECO:0000259" key="13">
    <source>
        <dbReference type="SMART" id="SM00984"/>
    </source>
</evidence>
<evidence type="ECO:0000256" key="7">
    <source>
        <dbReference type="ARBA" id="ARBA00047473"/>
    </source>
</evidence>
<reference evidence="14 15" key="1">
    <citation type="submission" date="2018-10" db="EMBL/GenBank/DDBJ databases">
        <title>Draft Genome Sequence of Bacteroides sp. KCTC 15687.</title>
        <authorList>
            <person name="Yu S.Y."/>
            <person name="Kim J.S."/>
            <person name="Oh B.S."/>
            <person name="Park S.H."/>
            <person name="Kang S.W."/>
            <person name="Park J.E."/>
            <person name="Choi S.H."/>
            <person name="Han K.I."/>
            <person name="Lee K.C."/>
            <person name="Eom M.K."/>
            <person name="Suh M.K."/>
            <person name="Lee D.H."/>
            <person name="Yoon H."/>
            <person name="Kim B."/>
            <person name="Yang S.J."/>
            <person name="Lee J.S."/>
            <person name="Lee J.H."/>
        </authorList>
    </citation>
    <scope>NUCLEOTIDE SEQUENCE [LARGE SCALE GENOMIC DNA]</scope>
    <source>
        <strain evidence="14 15">KCTC 15687</strain>
    </source>
</reference>